<dbReference type="PANTHER" id="PTHR43840:SF15">
    <property type="entry name" value="MITOCHONDRIAL METAL TRANSPORTER 1-RELATED"/>
    <property type="match status" value="1"/>
</dbReference>
<feature type="domain" description="Cation efflux protein transmembrane" evidence="7">
    <location>
        <begin position="31"/>
        <end position="227"/>
    </location>
</feature>
<keyword evidence="4 6" id="KW-1133">Transmembrane helix</keyword>
<dbReference type="GO" id="GO:0016020">
    <property type="term" value="C:membrane"/>
    <property type="evidence" value="ECO:0007669"/>
    <property type="project" value="UniProtKB-SubCell"/>
</dbReference>
<evidence type="ECO:0000313" key="8">
    <source>
        <dbReference type="EMBL" id="PYI37292.1"/>
    </source>
</evidence>
<dbReference type="InterPro" id="IPR027469">
    <property type="entry name" value="Cation_efflux_TMD_sf"/>
</dbReference>
<evidence type="ECO:0000313" key="9">
    <source>
        <dbReference type="Proteomes" id="UP000247980"/>
    </source>
</evidence>
<evidence type="ECO:0000256" key="2">
    <source>
        <dbReference type="ARBA" id="ARBA00022448"/>
    </source>
</evidence>
<dbReference type="OrthoDB" id="9806522at2"/>
<dbReference type="Pfam" id="PF01545">
    <property type="entry name" value="Cation_efflux"/>
    <property type="match status" value="1"/>
</dbReference>
<comment type="subcellular location">
    <subcellularLocation>
        <location evidence="1">Membrane</location>
        <topology evidence="1">Multi-pass membrane protein</topology>
    </subcellularLocation>
</comment>
<keyword evidence="9" id="KW-1185">Reference proteome</keyword>
<keyword evidence="5 6" id="KW-0472">Membrane</keyword>
<organism evidence="8 9">
    <name type="scientific">Arthrobacter psychrolactophilus</name>
    <dbReference type="NCBI Taxonomy" id="92442"/>
    <lineage>
        <taxon>Bacteria</taxon>
        <taxon>Bacillati</taxon>
        <taxon>Actinomycetota</taxon>
        <taxon>Actinomycetes</taxon>
        <taxon>Micrococcales</taxon>
        <taxon>Micrococcaceae</taxon>
        <taxon>Arthrobacter</taxon>
    </lineage>
</organism>
<evidence type="ECO:0000259" key="7">
    <source>
        <dbReference type="Pfam" id="PF01545"/>
    </source>
</evidence>
<dbReference type="AlphaFoldDB" id="A0A2V5IPG5"/>
<dbReference type="GO" id="GO:0008324">
    <property type="term" value="F:monoatomic cation transmembrane transporter activity"/>
    <property type="evidence" value="ECO:0007669"/>
    <property type="project" value="InterPro"/>
</dbReference>
<dbReference type="PANTHER" id="PTHR43840">
    <property type="entry name" value="MITOCHONDRIAL METAL TRANSPORTER 1-RELATED"/>
    <property type="match status" value="1"/>
</dbReference>
<protein>
    <submittedName>
        <fullName evidence="8">Cation transporter</fullName>
    </submittedName>
</protein>
<keyword evidence="3 6" id="KW-0812">Transmembrane</keyword>
<dbReference type="InterPro" id="IPR058533">
    <property type="entry name" value="Cation_efflux_TM"/>
</dbReference>
<keyword evidence="2" id="KW-0813">Transport</keyword>
<reference evidence="8 9" key="1">
    <citation type="submission" date="2018-05" db="EMBL/GenBank/DDBJ databases">
        <title>Genetic diversity of glacier-inhabiting Cryobacterium bacteria in China and description of Cryobacterium mengkeensis sp. nov. and Arthrobacter glacialis sp. nov.</title>
        <authorList>
            <person name="Liu Q."/>
            <person name="Xin Y.-H."/>
        </authorList>
    </citation>
    <scope>NUCLEOTIDE SEQUENCE [LARGE SCALE GENOMIC DNA]</scope>
    <source>
        <strain evidence="8 9">B7</strain>
    </source>
</reference>
<dbReference type="Gene3D" id="1.20.1510.10">
    <property type="entry name" value="Cation efflux protein transmembrane domain"/>
    <property type="match status" value="1"/>
</dbReference>
<dbReference type="EMBL" id="QJVC01000025">
    <property type="protein sequence ID" value="PYI37292.1"/>
    <property type="molecule type" value="Genomic_DNA"/>
</dbReference>
<sequence length="328" mass="36073">MSLNEQSGLPEEQKQALRKAKRLEWLSLAYTACTVTVVAFVLGNSQAMKTAWVEDILSTLPQLAFLLAAVFTTRNSTLKHPYGYHRSMNIGHLVGSFALIVVGGILAFEAASGLIKAEHASIGTMQLFGHTVWMGWIMVAVMAIIAVPPIFLGRAKMKVARFLHNKLLFADADMSKADWSTNVGSIVGVLGIGMGLWWTDGIAALFISAGILRDGLRNTKFAVLDLMDESATTYDQRKIHPLIKELQDFLIQVPWIASVGIRMRDQGHVFHVEAFVSTTADSVSTKALIGLTQDTIGLNWKLQDVVIIPVQDIPPNTHARYSHHLTEQ</sequence>
<proteinExistence type="predicted"/>
<dbReference type="InterPro" id="IPR050291">
    <property type="entry name" value="CDF_Transporter"/>
</dbReference>
<dbReference type="Proteomes" id="UP000247980">
    <property type="component" value="Unassembled WGS sequence"/>
</dbReference>
<comment type="caution">
    <text evidence="8">The sequence shown here is derived from an EMBL/GenBank/DDBJ whole genome shotgun (WGS) entry which is preliminary data.</text>
</comment>
<feature type="transmembrane region" description="Helical" evidence="6">
    <location>
        <begin position="127"/>
        <end position="152"/>
    </location>
</feature>
<name>A0A2V5IPG5_9MICC</name>
<evidence type="ECO:0000256" key="3">
    <source>
        <dbReference type="ARBA" id="ARBA00022692"/>
    </source>
</evidence>
<evidence type="ECO:0000256" key="6">
    <source>
        <dbReference type="SAM" id="Phobius"/>
    </source>
</evidence>
<dbReference type="RefSeq" id="WP_110486624.1">
    <property type="nucleotide sequence ID" value="NZ_QJVC01000025.1"/>
</dbReference>
<evidence type="ECO:0000256" key="4">
    <source>
        <dbReference type="ARBA" id="ARBA00022989"/>
    </source>
</evidence>
<gene>
    <name evidence="8" type="ORF">CVS30_16380</name>
</gene>
<feature type="transmembrane region" description="Helical" evidence="6">
    <location>
        <begin position="56"/>
        <end position="73"/>
    </location>
</feature>
<dbReference type="SUPFAM" id="SSF161111">
    <property type="entry name" value="Cation efflux protein transmembrane domain-like"/>
    <property type="match status" value="1"/>
</dbReference>
<accession>A0A2V5IPG5</accession>
<feature type="transmembrane region" description="Helical" evidence="6">
    <location>
        <begin position="23"/>
        <end position="44"/>
    </location>
</feature>
<feature type="transmembrane region" description="Helical" evidence="6">
    <location>
        <begin position="93"/>
        <end position="115"/>
    </location>
</feature>
<evidence type="ECO:0000256" key="1">
    <source>
        <dbReference type="ARBA" id="ARBA00004141"/>
    </source>
</evidence>
<evidence type="ECO:0000256" key="5">
    <source>
        <dbReference type="ARBA" id="ARBA00023136"/>
    </source>
</evidence>